<dbReference type="InterPro" id="IPR000938">
    <property type="entry name" value="CAP-Gly_domain"/>
</dbReference>
<dbReference type="GO" id="GO:0005813">
    <property type="term" value="C:centrosome"/>
    <property type="evidence" value="ECO:0007669"/>
    <property type="project" value="InterPro"/>
</dbReference>
<dbReference type="EMBL" id="OW240920">
    <property type="protein sequence ID" value="CAH2316745.1"/>
    <property type="molecule type" value="Genomic_DNA"/>
</dbReference>
<dbReference type="Gene3D" id="2.30.30.190">
    <property type="entry name" value="CAP Gly-rich-like domain"/>
    <property type="match status" value="1"/>
</dbReference>
<feature type="region of interest" description="Disordered" evidence="2">
    <location>
        <begin position="1378"/>
        <end position="1445"/>
    </location>
</feature>
<evidence type="ECO:0000256" key="1">
    <source>
        <dbReference type="SAM" id="Coils"/>
    </source>
</evidence>
<evidence type="ECO:0000256" key="3">
    <source>
        <dbReference type="SAM" id="Phobius"/>
    </source>
</evidence>
<feature type="compositionally biased region" description="Basic and acidic residues" evidence="2">
    <location>
        <begin position="312"/>
        <end position="325"/>
    </location>
</feature>
<gene>
    <name evidence="5" type="ORF">PECUL_23A002460</name>
</gene>
<feature type="compositionally biased region" description="Polar residues" evidence="2">
    <location>
        <begin position="1881"/>
        <end position="1890"/>
    </location>
</feature>
<dbReference type="SMART" id="SM01052">
    <property type="entry name" value="CAP_GLY"/>
    <property type="match status" value="1"/>
</dbReference>
<feature type="region of interest" description="Disordered" evidence="2">
    <location>
        <begin position="399"/>
        <end position="424"/>
    </location>
</feature>
<sequence>MSAKKDGTSFSIEDDSYTEDVSRAWDSLQEAKHVLQRIENKMSPEVHRRNWMLKTQRLLPDRDSFSGHDSCSTSINDQLLLGDIKEHSRRADETYTLDRFPDRDDTYDSSIEDIQLGCSGRNLSSKSSFFSERKVFPTDMDRRHIMPYSTKLDDQDWLPVEIHRTSGDISFLESNRSREDVAEDTLDTYLDEFSYPLTVQNFHSEEQNVPYVSAYHIRATLSPKRDLYTQKLDYLKNKSPNDKLERLKEKIREQKRRRNASRERLPNFWQAGATIIKPLLKRKVCKVTFAPPPPRNFKGISAQSKKTGRSTAEMRESRSRNEENSGNKMEVLPLGKPKNAIKKSPVFRKLSFESPSPEKKARSTDLYGASAWREGQKLVKKLLGPSPVVSKMLRVSQEDGGATMRAGSCKSTSQKTLLPSDAPVSHLNTKTFTQACRKPGHSADINLHSSTPEALQRNPKKENVAQGDEKQGRKHKIRSYSVEEVRDFMKKKNMERLTREREAQSLLQNAAQLRQKRLQAVFKKQKDAFPFRSDPKARIKYPQRKHCETTCLGSDEKGYPEWVHLKSLALLKEVDQSSRKGTTHANKEPIQDEQSSPLKLQDLDTFSMTLKKQIAEISSKNDGKYDSSPPNRDPSLSPYRDNQDRMKAIWAVAKELGERIEVEASRLGAKQIPQDSSSNPVPIHHTSPAKVSPTGSPNYRISRISPELSSIRHGKAAQPETERRRNLEKWRVSDSSLGTYTISTTSRNDNLPQTSGHVGSDTMMEKVMDREYYINKGYTDRKRSPTNKRHQDKKTRKDSPIRQSSSTSPQIIPTKLEPSWHSEKITGTEFISPKLDRKNSRTLRKVNKEEGLTSVHDLPQTKTDIVQTLKAQITQQKEELAILREKAKVEAEEAERCMEEMMKYRAAWPVELAELEVKQTAQPTPKIRHVHSDNCLGGVAYAAPSEQILIHDAVKDQRQNDKTYPVLQTDIVENEPVDDPWDQIEPATDSTSKWSEISEFYGTPNMFSRYSLEMAQQYLREEELRARHQTALLRLREEALKEKTRAELALLEHQRKCLELNNEHGNVEEILEQEHEVQENLKQEQAEIRHLSNIYKAAHQERKLLLKQQKDVLRIQQLAAHMKKKLYSACAAQQVPGDTEEQITDDTLCSSTVLSALSNHDTDADLSDHLADDDDFVEDRKQTYSGSIPLPDVSPTEDTSIHKETLPRHQDGAAEGYPSSGMEEPMMEAVENNLRKHHHKFPTAERKLCNHSQLSADDKELEVDVIPAAFKMDSKKDNGTNQGLNVHVTDTDRTAEEEDDQQNFANGNRDVEHPDHNALSSEHNHQIIHMEETPHVLSDSSAAATSNEFTQAAGNAGHGHPLAAFLKVSAKLIHISESSVSGSDKEEGAQDTESGDSEVFDMEPCELPCKVHSDDFEDPISTREPLSFRSNDRSSGTQEGQISMDPYTCLPDINQKNVLEQHNTTGLVQAEKKYGGKGQPEDHEELVDHIISIQDPKNTEVKKNTEIKPKIAPLASESFPTSSDLSETDTNTNSREYLIEEKGTNGVTNTGKLPLVNPKNIIDIGGIRSTDSTVKLKETNERPSLKEEKLISKKIEMVPSQAISSKDLFQIKSFTLQSEENVTFITDEDLQPIEDALSEILSPVDEMLSYESADLYSAKKDNSYPSEDLPSIPEDVESIKSNDVDSYDFPTPPEQIVFSSNESMQSSLEGSIIDEMHLSHEYGLTEEMLLPSADLSRDSIGYFNDQKLSMFPTEDVGKENLSKPFKIDKPFLTLSKAEEDFNDPLFTFDLGDRVLVKLSKPGTLKFKGLTAFEEGYWAGVALDKPEGDHNGTYEGITYFKCPMKCGVFVRPRQITHLLGDDKSISENITDNDEEGDDQSFDKNSNPSGNRSYPPKEPEEKESKENVTYPVEEGNKFRSCLYSHKSSCNIKVIDLYEPASNFKGLDIRPRGLNTENEDIIGEDKEPTWDLQENMIYSKKTKVQITLGDKKQTLVLRICEDLIAKVIHEAIWKCTRIVQRKQPKTSNNEYAFKTKKKQDENYSPPISIICSSLSTLEKQNGSPNGLVEDLADKLITNIIQDSIKEYKKLKRNNGNTSDIQSCHISQSFLCLHKDTRKNGALSNYEEAWKSNVMHTLFENLLINSLETIENIYVNKSDCTRTEHPGKPYHKPKNIILLFNNFIFVAIRLQLFFIWLYKFVCFNLEFER</sequence>
<keyword evidence="3" id="KW-0812">Transmembrane</keyword>
<feature type="region of interest" description="Disordered" evidence="2">
    <location>
        <begin position="710"/>
        <end position="763"/>
    </location>
</feature>
<evidence type="ECO:0000259" key="4">
    <source>
        <dbReference type="PROSITE" id="PS50245"/>
    </source>
</evidence>
<feature type="region of interest" description="Disordered" evidence="2">
    <location>
        <begin position="576"/>
        <end position="599"/>
    </location>
</feature>
<feature type="transmembrane region" description="Helical" evidence="3">
    <location>
        <begin position="2172"/>
        <end position="2194"/>
    </location>
</feature>
<keyword evidence="1" id="KW-0175">Coiled coil</keyword>
<feature type="region of interest" description="Disordered" evidence="2">
    <location>
        <begin position="439"/>
        <end position="477"/>
    </location>
</feature>
<feature type="region of interest" description="Disordered" evidence="2">
    <location>
        <begin position="617"/>
        <end position="642"/>
    </location>
</feature>
<evidence type="ECO:0000256" key="2">
    <source>
        <dbReference type="SAM" id="MobiDB-lite"/>
    </source>
</evidence>
<feature type="region of interest" description="Disordered" evidence="2">
    <location>
        <begin position="1864"/>
        <end position="1908"/>
    </location>
</feature>
<feature type="region of interest" description="Disordered" evidence="2">
    <location>
        <begin position="775"/>
        <end position="818"/>
    </location>
</feature>
<dbReference type="InterPro" id="IPR028750">
    <property type="entry name" value="CEP350/CC187"/>
</dbReference>
<dbReference type="PANTHER" id="PTHR13958:SF3">
    <property type="entry name" value="CAP-GLY DOMAIN-CONTAINING PROTEIN-RELATED"/>
    <property type="match status" value="1"/>
</dbReference>
<feature type="compositionally biased region" description="Basic and acidic residues" evidence="2">
    <location>
        <begin position="459"/>
        <end position="471"/>
    </location>
</feature>
<feature type="compositionally biased region" description="Acidic residues" evidence="2">
    <location>
        <begin position="1869"/>
        <end position="1878"/>
    </location>
</feature>
<dbReference type="GO" id="GO:0008017">
    <property type="term" value="F:microtubule binding"/>
    <property type="evidence" value="ECO:0007669"/>
    <property type="project" value="InterPro"/>
</dbReference>
<dbReference type="PROSITE" id="PS50245">
    <property type="entry name" value="CAP_GLY_2"/>
    <property type="match status" value="1"/>
</dbReference>
<feature type="compositionally biased region" description="Acidic residues" evidence="2">
    <location>
        <begin position="1389"/>
        <end position="1404"/>
    </location>
</feature>
<feature type="coiled-coil region" evidence="1">
    <location>
        <begin position="237"/>
        <end position="264"/>
    </location>
</feature>
<dbReference type="GO" id="GO:0034453">
    <property type="term" value="P:microtubule anchoring"/>
    <property type="evidence" value="ECO:0007669"/>
    <property type="project" value="InterPro"/>
</dbReference>
<feature type="region of interest" description="Disordered" evidence="2">
    <location>
        <begin position="1293"/>
        <end position="1312"/>
    </location>
</feature>
<dbReference type="Pfam" id="PF01302">
    <property type="entry name" value="CAP_GLY"/>
    <property type="match status" value="1"/>
</dbReference>
<feature type="compositionally biased region" description="Basic and acidic residues" evidence="2">
    <location>
        <begin position="720"/>
        <end position="732"/>
    </location>
</feature>
<dbReference type="PANTHER" id="PTHR13958">
    <property type="entry name" value="CENTROSOME-ASSOCIATED PROTEIN 350"/>
    <property type="match status" value="1"/>
</dbReference>
<evidence type="ECO:0000313" key="5">
    <source>
        <dbReference type="EMBL" id="CAH2316745.1"/>
    </source>
</evidence>
<feature type="region of interest" description="Disordered" evidence="2">
    <location>
        <begin position="292"/>
        <end position="333"/>
    </location>
</feature>
<feature type="coiled-coil region" evidence="1">
    <location>
        <begin position="866"/>
        <end position="900"/>
    </location>
</feature>
<keyword evidence="6" id="KW-1185">Reference proteome</keyword>
<feature type="coiled-coil region" evidence="1">
    <location>
        <begin position="1036"/>
        <end position="1101"/>
    </location>
</feature>
<dbReference type="InterPro" id="IPR036859">
    <property type="entry name" value="CAP-Gly_dom_sf"/>
</dbReference>
<feature type="compositionally biased region" description="Polar residues" evidence="2">
    <location>
        <begin position="733"/>
        <end position="757"/>
    </location>
</feature>
<feature type="domain" description="CAP-Gly" evidence="4">
    <location>
        <begin position="1808"/>
        <end position="1850"/>
    </location>
</feature>
<keyword evidence="3" id="KW-1133">Transmembrane helix</keyword>
<reference evidence="5" key="1">
    <citation type="submission" date="2022-03" db="EMBL/GenBank/DDBJ databases">
        <authorList>
            <person name="Alioto T."/>
            <person name="Alioto T."/>
            <person name="Gomez Garrido J."/>
        </authorList>
    </citation>
    <scope>NUCLEOTIDE SEQUENCE</scope>
</reference>
<name>A0AAD1T826_PELCU</name>
<feature type="compositionally biased region" description="Polar residues" evidence="2">
    <location>
        <begin position="801"/>
        <end position="811"/>
    </location>
</feature>
<feature type="region of interest" description="Disordered" evidence="2">
    <location>
        <begin position="669"/>
        <end position="697"/>
    </location>
</feature>
<dbReference type="Proteomes" id="UP001295444">
    <property type="component" value="Chromosome 09"/>
</dbReference>
<feature type="compositionally biased region" description="Basic and acidic residues" evidence="2">
    <location>
        <begin position="1893"/>
        <end position="1904"/>
    </location>
</feature>
<proteinExistence type="predicted"/>
<protein>
    <recommendedName>
        <fullName evidence="4">CAP-Gly domain-containing protein</fullName>
    </recommendedName>
</protein>
<organism evidence="5 6">
    <name type="scientific">Pelobates cultripes</name>
    <name type="common">Western spadefoot toad</name>
    <dbReference type="NCBI Taxonomy" id="61616"/>
    <lineage>
        <taxon>Eukaryota</taxon>
        <taxon>Metazoa</taxon>
        <taxon>Chordata</taxon>
        <taxon>Craniata</taxon>
        <taxon>Vertebrata</taxon>
        <taxon>Euteleostomi</taxon>
        <taxon>Amphibia</taxon>
        <taxon>Batrachia</taxon>
        <taxon>Anura</taxon>
        <taxon>Pelobatoidea</taxon>
        <taxon>Pelobatidae</taxon>
        <taxon>Pelobates</taxon>
    </lineage>
</organism>
<feature type="region of interest" description="Disordered" evidence="2">
    <location>
        <begin position="1183"/>
        <end position="1205"/>
    </location>
</feature>
<feature type="compositionally biased region" description="Basic residues" evidence="2">
    <location>
        <begin position="784"/>
        <end position="794"/>
    </location>
</feature>
<dbReference type="SUPFAM" id="SSF74924">
    <property type="entry name" value="Cap-Gly domain"/>
    <property type="match status" value="1"/>
</dbReference>
<evidence type="ECO:0000313" key="6">
    <source>
        <dbReference type="Proteomes" id="UP001295444"/>
    </source>
</evidence>
<accession>A0AAD1T826</accession>
<keyword evidence="3" id="KW-0472">Membrane</keyword>